<dbReference type="PANTHER" id="PTHR37833">
    <property type="entry name" value="LIPOPROTEIN-RELATED"/>
    <property type="match status" value="1"/>
</dbReference>
<evidence type="ECO:0000313" key="2">
    <source>
        <dbReference type="Proteomes" id="UP000253951"/>
    </source>
</evidence>
<dbReference type="Gene3D" id="2.60.40.10">
    <property type="entry name" value="Immunoglobulins"/>
    <property type="match status" value="1"/>
</dbReference>
<dbReference type="EMBL" id="CP031188">
    <property type="protein sequence ID" value="AXG74404.1"/>
    <property type="molecule type" value="Genomic_DNA"/>
</dbReference>
<dbReference type="PANTHER" id="PTHR37833:SF1">
    <property type="entry name" value="SIGNAL PEPTIDE PROTEIN"/>
    <property type="match status" value="1"/>
</dbReference>
<evidence type="ECO:0000313" key="1">
    <source>
        <dbReference type="EMBL" id="AXG74404.1"/>
    </source>
</evidence>
<dbReference type="OrthoDB" id="1033173at2"/>
<dbReference type="Proteomes" id="UP000253951">
    <property type="component" value="Chromosome"/>
</dbReference>
<gene>
    <name evidence="1" type="ORF">DVK85_09225</name>
</gene>
<dbReference type="InterPro" id="IPR013783">
    <property type="entry name" value="Ig-like_fold"/>
</dbReference>
<keyword evidence="2" id="KW-1185">Reference proteome</keyword>
<dbReference type="KEGG" id="fat:DVK85_09225"/>
<accession>A0A345HCU4</accession>
<proteinExistence type="predicted"/>
<reference evidence="1 2" key="1">
    <citation type="submission" date="2018-07" db="EMBL/GenBank/DDBJ databases">
        <title>Complete genome sequence of Flavobacterium arcticum type strain SM1502T.</title>
        <authorList>
            <person name="Li Y."/>
            <person name="Li D.-D."/>
        </authorList>
    </citation>
    <scope>NUCLEOTIDE SEQUENCE [LARGE SCALE GENOMIC DNA]</scope>
    <source>
        <strain evidence="1 2">SM1502</strain>
    </source>
</reference>
<dbReference type="RefSeq" id="WP_114678162.1">
    <property type="nucleotide sequence ID" value="NZ_CP031188.1"/>
</dbReference>
<dbReference type="AlphaFoldDB" id="A0A345HCU4"/>
<organism evidence="1 2">
    <name type="scientific">Flavobacterium arcticum</name>
    <dbReference type="NCBI Taxonomy" id="1784713"/>
    <lineage>
        <taxon>Bacteria</taxon>
        <taxon>Pseudomonadati</taxon>
        <taxon>Bacteroidota</taxon>
        <taxon>Flavobacteriia</taxon>
        <taxon>Flavobacteriales</taxon>
        <taxon>Flavobacteriaceae</taxon>
        <taxon>Flavobacterium</taxon>
    </lineage>
</organism>
<sequence length="189" mass="21438">MKQFLSLIQYKHHIIAAFCCILGAVVLQGCKSDRENAFLELTTMEIEDPVRHYYPIIQGLEQNIIVKVTNTGDNALMLYKVLPSCGCTIATFTTHAIAPGSEGFIKLKYDSTKNIGHVGIYTTVLANTKEHSHTIYFDINVVPDALYTKDYEELYQMKREEEGTTQELVEGETNQRGYIIDSTEVQKYK</sequence>
<name>A0A345HCU4_9FLAO</name>
<dbReference type="PROSITE" id="PS51257">
    <property type="entry name" value="PROKAR_LIPOPROTEIN"/>
    <property type="match status" value="1"/>
</dbReference>
<protein>
    <submittedName>
        <fullName evidence="1">DUF1573 domain-containing protein</fullName>
    </submittedName>
</protein>
<dbReference type="Pfam" id="PF07610">
    <property type="entry name" value="DUF1573"/>
    <property type="match status" value="1"/>
</dbReference>
<dbReference type="InterPro" id="IPR011467">
    <property type="entry name" value="DUF1573"/>
</dbReference>